<dbReference type="PANTHER" id="PTHR43240">
    <property type="entry name" value="1,4-DIHYDROXY-2-NAPHTHOYL-COA THIOESTERASE 1"/>
    <property type="match status" value="1"/>
</dbReference>
<name>A0A382CPK3_9ZZZZ</name>
<dbReference type="NCBIfam" id="TIGR00369">
    <property type="entry name" value="unchar_dom_1"/>
    <property type="match status" value="1"/>
</dbReference>
<dbReference type="AlphaFoldDB" id="A0A382CPK3"/>
<evidence type="ECO:0000259" key="2">
    <source>
        <dbReference type="Pfam" id="PF03061"/>
    </source>
</evidence>
<dbReference type="Pfam" id="PF03061">
    <property type="entry name" value="4HBT"/>
    <property type="match status" value="1"/>
</dbReference>
<gene>
    <name evidence="3" type="ORF">METZ01_LOCUS180071</name>
</gene>
<dbReference type="InterPro" id="IPR029069">
    <property type="entry name" value="HotDog_dom_sf"/>
</dbReference>
<evidence type="ECO:0000256" key="1">
    <source>
        <dbReference type="ARBA" id="ARBA00022801"/>
    </source>
</evidence>
<organism evidence="3">
    <name type="scientific">marine metagenome</name>
    <dbReference type="NCBI Taxonomy" id="408172"/>
    <lineage>
        <taxon>unclassified sequences</taxon>
        <taxon>metagenomes</taxon>
        <taxon>ecological metagenomes</taxon>
    </lineage>
</organism>
<dbReference type="Gene3D" id="3.10.129.10">
    <property type="entry name" value="Hotdog Thioesterase"/>
    <property type="match status" value="1"/>
</dbReference>
<accession>A0A382CPK3</accession>
<dbReference type="CDD" id="cd03443">
    <property type="entry name" value="PaaI_thioesterase"/>
    <property type="match status" value="1"/>
</dbReference>
<dbReference type="GO" id="GO:0061522">
    <property type="term" value="F:1,4-dihydroxy-2-naphthoyl-CoA thioesterase activity"/>
    <property type="evidence" value="ECO:0007669"/>
    <property type="project" value="TreeGrafter"/>
</dbReference>
<proteinExistence type="predicted"/>
<feature type="non-terminal residue" evidence="3">
    <location>
        <position position="1"/>
    </location>
</feature>
<evidence type="ECO:0000313" key="3">
    <source>
        <dbReference type="EMBL" id="SVB27217.1"/>
    </source>
</evidence>
<dbReference type="PANTHER" id="PTHR43240:SF1">
    <property type="entry name" value="BLR5584 PROTEIN"/>
    <property type="match status" value="1"/>
</dbReference>
<dbReference type="SUPFAM" id="SSF54637">
    <property type="entry name" value="Thioesterase/thiol ester dehydrase-isomerase"/>
    <property type="match status" value="1"/>
</dbReference>
<reference evidence="3" key="1">
    <citation type="submission" date="2018-05" db="EMBL/GenBank/DDBJ databases">
        <authorList>
            <person name="Lanie J.A."/>
            <person name="Ng W.-L."/>
            <person name="Kazmierczak K.M."/>
            <person name="Andrzejewski T.M."/>
            <person name="Davidsen T.M."/>
            <person name="Wayne K.J."/>
            <person name="Tettelin H."/>
            <person name="Glass J.I."/>
            <person name="Rusch D."/>
            <person name="Podicherti R."/>
            <person name="Tsui H.-C.T."/>
            <person name="Winkler M.E."/>
        </authorList>
    </citation>
    <scope>NUCLEOTIDE SEQUENCE</scope>
</reference>
<dbReference type="InterPro" id="IPR003736">
    <property type="entry name" value="PAAI_dom"/>
</dbReference>
<dbReference type="EMBL" id="UINC01035194">
    <property type="protein sequence ID" value="SVB27217.1"/>
    <property type="molecule type" value="Genomic_DNA"/>
</dbReference>
<dbReference type="GO" id="GO:0005829">
    <property type="term" value="C:cytosol"/>
    <property type="evidence" value="ECO:0007669"/>
    <property type="project" value="TreeGrafter"/>
</dbReference>
<sequence>VAAEAPDPSDPDYGEFPLRTYLGFDLEVKSPGEVVAVLDLEERHLNPNGVIGGGVLFTLIDTAMGKAVFSVLNEGQVCASLEVSTRFLKGVGSGKIEADVSVIKAGRRIITVEARVHGEPGRQLLAVATATFAVIDL</sequence>
<keyword evidence="1" id="KW-0378">Hydrolase</keyword>
<protein>
    <recommendedName>
        <fullName evidence="2">Thioesterase domain-containing protein</fullName>
    </recommendedName>
</protein>
<dbReference type="InterPro" id="IPR006683">
    <property type="entry name" value="Thioestr_dom"/>
</dbReference>
<feature type="domain" description="Thioesterase" evidence="2">
    <location>
        <begin position="48"/>
        <end position="123"/>
    </location>
</feature>